<dbReference type="InterPro" id="IPR003018">
    <property type="entry name" value="GAF"/>
</dbReference>
<dbReference type="SUPFAM" id="SSF55781">
    <property type="entry name" value="GAF domain-like"/>
    <property type="match status" value="1"/>
</dbReference>
<evidence type="ECO:0000259" key="2">
    <source>
        <dbReference type="Pfam" id="PF13185"/>
    </source>
</evidence>
<feature type="compositionally biased region" description="Basic and acidic residues" evidence="1">
    <location>
        <begin position="163"/>
        <end position="173"/>
    </location>
</feature>
<evidence type="ECO:0000313" key="3">
    <source>
        <dbReference type="EMBL" id="MFC5061844.1"/>
    </source>
</evidence>
<keyword evidence="4" id="KW-1185">Reference proteome</keyword>
<gene>
    <name evidence="3" type="ORF">ACFPBZ_06480</name>
</gene>
<comment type="caution">
    <text evidence="3">The sequence shown here is derived from an EMBL/GenBank/DDBJ whole genome shotgun (WGS) entry which is preliminary data.</text>
</comment>
<reference evidence="4" key="1">
    <citation type="journal article" date="2019" name="Int. J. Syst. Evol. Microbiol.">
        <title>The Global Catalogue of Microorganisms (GCM) 10K type strain sequencing project: providing services to taxonomists for standard genome sequencing and annotation.</title>
        <authorList>
            <consortium name="The Broad Institute Genomics Platform"/>
            <consortium name="The Broad Institute Genome Sequencing Center for Infectious Disease"/>
            <person name="Wu L."/>
            <person name="Ma J."/>
        </authorList>
    </citation>
    <scope>NUCLEOTIDE SEQUENCE [LARGE SCALE GENOMIC DNA]</scope>
    <source>
        <strain evidence="4">CGMCC 4.7093</strain>
    </source>
</reference>
<evidence type="ECO:0000256" key="1">
    <source>
        <dbReference type="SAM" id="MobiDB-lite"/>
    </source>
</evidence>
<accession>A0ABV9YKE5</accession>
<dbReference type="Proteomes" id="UP001595947">
    <property type="component" value="Unassembled WGS sequence"/>
</dbReference>
<organism evidence="3 4">
    <name type="scientific">Actinomycetospora atypica</name>
    <dbReference type="NCBI Taxonomy" id="1290095"/>
    <lineage>
        <taxon>Bacteria</taxon>
        <taxon>Bacillati</taxon>
        <taxon>Actinomycetota</taxon>
        <taxon>Actinomycetes</taxon>
        <taxon>Pseudonocardiales</taxon>
        <taxon>Pseudonocardiaceae</taxon>
        <taxon>Actinomycetospora</taxon>
    </lineage>
</organism>
<feature type="domain" description="GAF" evidence="2">
    <location>
        <begin position="26"/>
        <end position="154"/>
    </location>
</feature>
<dbReference type="Pfam" id="PF13185">
    <property type="entry name" value="GAF_2"/>
    <property type="match status" value="1"/>
</dbReference>
<proteinExistence type="predicted"/>
<protein>
    <submittedName>
        <fullName evidence="3">GAF domain-containing protein</fullName>
    </submittedName>
</protein>
<feature type="region of interest" description="Disordered" evidence="1">
    <location>
        <begin position="156"/>
        <end position="189"/>
    </location>
</feature>
<evidence type="ECO:0000313" key="4">
    <source>
        <dbReference type="Proteomes" id="UP001595947"/>
    </source>
</evidence>
<name>A0ABV9YKE5_9PSEU</name>
<sequence>MRPRRHPAPPRSRPDRRYPDPLFAALVLRCVADLDTAAAGVLLAEVGGRLRVAASSSPQGRALEMFAAVLCTGPAVDALSTGAQVRCPDVDLDTAHWPGYAAAARAAGFRAVHAVPLRHGGVVLGALSLLDTRPQTLGDDHRDLAQRYADDAAATWHHTSGRPRPEHRPRWEPRPTTTVGEPPCCSGSS</sequence>
<dbReference type="InterPro" id="IPR029016">
    <property type="entry name" value="GAF-like_dom_sf"/>
</dbReference>
<dbReference type="Gene3D" id="3.30.450.40">
    <property type="match status" value="1"/>
</dbReference>
<dbReference type="RefSeq" id="WP_378035198.1">
    <property type="nucleotide sequence ID" value="NZ_JBHSIV010000005.1"/>
</dbReference>
<dbReference type="EMBL" id="JBHSIV010000005">
    <property type="protein sequence ID" value="MFC5061844.1"/>
    <property type="molecule type" value="Genomic_DNA"/>
</dbReference>